<accession>A0AB38X757</accession>
<dbReference type="InterPro" id="IPR018649">
    <property type="entry name" value="SHOCT"/>
</dbReference>
<feature type="domain" description="SHOCT" evidence="1">
    <location>
        <begin position="212"/>
        <end position="239"/>
    </location>
</feature>
<sequence length="241" mass="26381">MATCPIDGTKIGIFSKVIELKDGKICSDCGKKVGLVYGSSFEAHHASEFTISQISELINSGQRINISDQHVSTVQTPSYLEDDVQLFVEIGIPEHVFLSVTNNAVVIDRKGIRSFANRGKTGTQKIPFQSITSIEFKRGGISHGQITFHTLGGDDKTAGFGNQGLWANGVYNNNNSIIFDASHNDKIQQIKDLVEPKIGLNTQPSQSVSPADELRKFKSLLDDGIITQEEFDTKKKQILGI</sequence>
<evidence type="ECO:0000259" key="2">
    <source>
        <dbReference type="Pfam" id="PF14471"/>
    </source>
</evidence>
<organism evidence="3 4">
    <name type="scientific">Levilactobacillus brevis</name>
    <name type="common">Lactobacillus brevis</name>
    <dbReference type="NCBI Taxonomy" id="1580"/>
    <lineage>
        <taxon>Bacteria</taxon>
        <taxon>Bacillati</taxon>
        <taxon>Bacillota</taxon>
        <taxon>Bacilli</taxon>
        <taxon>Lactobacillales</taxon>
        <taxon>Lactobacillaceae</taxon>
        <taxon>Levilactobacillus</taxon>
    </lineage>
</organism>
<evidence type="ECO:0000313" key="3">
    <source>
        <dbReference type="EMBL" id="WAD02167.1"/>
    </source>
</evidence>
<feature type="domain" description="DUF4428" evidence="2">
    <location>
        <begin position="3"/>
        <end position="56"/>
    </location>
</feature>
<reference evidence="3" key="1">
    <citation type="submission" date="2022-11" db="EMBL/GenBank/DDBJ databases">
        <title>Whole genome sequence of Levilactobacillus brevis SMB091.</title>
        <authorList>
            <person name="Kim J.-M."/>
            <person name="Kim O.-C."/>
            <person name="Choi Y.H."/>
            <person name="Han N.S."/>
            <person name="Hurh B."/>
        </authorList>
    </citation>
    <scope>NUCLEOTIDE SEQUENCE</scope>
    <source>
        <strain evidence="3">SMB091</strain>
    </source>
</reference>
<evidence type="ECO:0000259" key="1">
    <source>
        <dbReference type="Pfam" id="PF09851"/>
    </source>
</evidence>
<proteinExistence type="predicted"/>
<evidence type="ECO:0000313" key="4">
    <source>
        <dbReference type="Proteomes" id="UP001164768"/>
    </source>
</evidence>
<gene>
    <name evidence="3" type="ORF">ORR04_02920</name>
</gene>
<dbReference type="Pfam" id="PF14471">
    <property type="entry name" value="DUF4428"/>
    <property type="match status" value="1"/>
</dbReference>
<dbReference type="RefSeq" id="WP_260246293.1">
    <property type="nucleotide sequence ID" value="NZ_CP113117.1"/>
</dbReference>
<dbReference type="AlphaFoldDB" id="A0AB38X757"/>
<dbReference type="EMBL" id="CP113117">
    <property type="protein sequence ID" value="WAD02167.1"/>
    <property type="molecule type" value="Genomic_DNA"/>
</dbReference>
<name>A0AB38X757_LEVBR</name>
<dbReference type="InterPro" id="IPR027872">
    <property type="entry name" value="DUF4428"/>
</dbReference>
<protein>
    <submittedName>
        <fullName evidence="3">SHOCT domain-containing protein</fullName>
    </submittedName>
</protein>
<dbReference type="Pfam" id="PF09851">
    <property type="entry name" value="SHOCT"/>
    <property type="match status" value="1"/>
</dbReference>
<dbReference type="Proteomes" id="UP001164768">
    <property type="component" value="Chromosome"/>
</dbReference>